<keyword evidence="2" id="KW-1185">Reference proteome</keyword>
<gene>
    <name evidence="1" type="ORF">WG219_11435</name>
</gene>
<sequence length="230" mass="24901">MAGWLSVAKVIPVGLLLVLSVACSSGPQLKPETGSLPERVELVDVPFFYLNDPSGGDSALAALLNHHSVLTTPGVVKQRLSDLAGGQEPRKALAVVAGSYDQVVYPLATSLDALIQQVAGGFPVLVQLDKTFSGPGGEFALLVGYDQRERTVVLRRGNVRRLHMRLSDFDEAWAEAGRWAVVILPANNLPAQADRETWMSALRELQMQGRDLAVQRGVSAARAHWPDFRL</sequence>
<evidence type="ECO:0000313" key="1">
    <source>
        <dbReference type="EMBL" id="WXL23966.1"/>
    </source>
</evidence>
<dbReference type="Proteomes" id="UP001476583">
    <property type="component" value="Chromosome"/>
</dbReference>
<accession>A0ABZ2RDF7</accession>
<reference evidence="1 2" key="1">
    <citation type="submission" date="2024-03" db="EMBL/GenBank/DDBJ databases">
        <title>Complete genome of BD2.</title>
        <authorList>
            <person name="Cao G."/>
        </authorList>
    </citation>
    <scope>NUCLEOTIDE SEQUENCE [LARGE SCALE GENOMIC DNA]</scope>
    <source>
        <strain evidence="1 2">BD2</strain>
    </source>
</reference>
<evidence type="ECO:0000313" key="2">
    <source>
        <dbReference type="Proteomes" id="UP001476583"/>
    </source>
</evidence>
<organism evidence="1 2">
    <name type="scientific">Ectopseudomonas mendocina</name>
    <name type="common">Pseudomonas mendocina</name>
    <dbReference type="NCBI Taxonomy" id="300"/>
    <lineage>
        <taxon>Bacteria</taxon>
        <taxon>Pseudomonadati</taxon>
        <taxon>Pseudomonadota</taxon>
        <taxon>Gammaproteobacteria</taxon>
        <taxon>Pseudomonadales</taxon>
        <taxon>Pseudomonadaceae</taxon>
        <taxon>Ectopseudomonas</taxon>
    </lineage>
</organism>
<protein>
    <submittedName>
        <fullName evidence="1">Peptidase C39 family protein</fullName>
    </submittedName>
</protein>
<name>A0ABZ2RDF7_ECTME</name>
<dbReference type="EMBL" id="CP148074">
    <property type="protein sequence ID" value="WXL23966.1"/>
    <property type="molecule type" value="Genomic_DNA"/>
</dbReference>
<proteinExistence type="predicted"/>